<evidence type="ECO:0000313" key="1">
    <source>
        <dbReference type="EMBL" id="QHG10083.1"/>
    </source>
</evidence>
<dbReference type="EMBL" id="CP047226">
    <property type="protein sequence ID" value="QHG10083.1"/>
    <property type="molecule type" value="Genomic_DNA"/>
</dbReference>
<sequence length="69" mass="7529">MDNYKGRADTAEVCAIAACARIHINPQTKETIGWGISPLTEVGGGFTFYKGDTTLYHNPISIKKDKGKK</sequence>
<dbReference type="AlphaFoldDB" id="A0A6P1KJG7"/>
<protein>
    <submittedName>
        <fullName evidence="1">Uncharacterized protein</fullName>
    </submittedName>
</protein>
<organism evidence="1">
    <name type="scientific">Faucicola osloensis</name>
    <name type="common">Moraxella osloensis</name>
    <dbReference type="NCBI Taxonomy" id="34062"/>
    <lineage>
        <taxon>Bacteria</taxon>
        <taxon>Pseudomonadati</taxon>
        <taxon>Pseudomonadota</taxon>
        <taxon>Gammaproteobacteria</taxon>
        <taxon>Moraxellales</taxon>
        <taxon>Moraxellaceae</taxon>
        <taxon>Faucicola</taxon>
    </lineage>
</organism>
<gene>
    <name evidence="1" type="ORF">GSF12_09440</name>
</gene>
<accession>A0A6P1KJG7</accession>
<name>A0A6P1KJG7_FAUOS</name>
<proteinExistence type="predicted"/>
<reference evidence="1" key="1">
    <citation type="journal article" date="2020" name="Microbiol. Resour. Announc.">
        <title>Complete Genome Sequence of Moraxella osloensis Strain YV1, Isolated from an Australian Wastewater Treatment Plant.</title>
        <authorList>
            <person name="Batinovic S."/>
            <person name="Rice D.T.F."/>
            <person name="Seviour R.J."/>
            <person name="Petrovski S."/>
        </authorList>
    </citation>
    <scope>NUCLEOTIDE SEQUENCE</scope>
    <source>
        <strain evidence="1">YV1</strain>
    </source>
</reference>